<dbReference type="GO" id="GO:0046872">
    <property type="term" value="F:metal ion binding"/>
    <property type="evidence" value="ECO:0007669"/>
    <property type="project" value="UniProtKB-KW"/>
</dbReference>
<dbReference type="AlphaFoldDB" id="A3GHP1"/>
<dbReference type="InterPro" id="IPR006073">
    <property type="entry name" value="GTP-bd"/>
</dbReference>
<dbReference type="GeneID" id="4851790"/>
<dbReference type="InterPro" id="IPR052279">
    <property type="entry name" value="EngB_GTPase"/>
</dbReference>
<dbReference type="Proteomes" id="UP000002258">
    <property type="component" value="Chromosome 1"/>
</dbReference>
<keyword evidence="7" id="KW-1185">Reference proteome</keyword>
<proteinExistence type="predicted"/>
<dbReference type="RefSeq" id="XP_001386880.2">
    <property type="nucleotide sequence ID" value="XM_001386843.1"/>
</dbReference>
<dbReference type="InterPro" id="IPR027417">
    <property type="entry name" value="P-loop_NTPase"/>
</dbReference>
<dbReference type="InterPro" id="IPR030393">
    <property type="entry name" value="G_ENGB_dom"/>
</dbReference>
<evidence type="ECO:0000313" key="7">
    <source>
        <dbReference type="Proteomes" id="UP000002258"/>
    </source>
</evidence>
<keyword evidence="1" id="KW-0479">Metal-binding</keyword>
<dbReference type="Pfam" id="PF01926">
    <property type="entry name" value="MMR_HSR1"/>
    <property type="match status" value="1"/>
</dbReference>
<dbReference type="CDD" id="cd01876">
    <property type="entry name" value="YihA_EngB"/>
    <property type="match status" value="1"/>
</dbReference>
<dbReference type="STRING" id="322104.A3GHP1"/>
<dbReference type="OMA" id="FTKTINC"/>
<dbReference type="SUPFAM" id="SSF52540">
    <property type="entry name" value="P-loop containing nucleoside triphosphate hydrolases"/>
    <property type="match status" value="1"/>
</dbReference>
<evidence type="ECO:0000256" key="1">
    <source>
        <dbReference type="ARBA" id="ARBA00022723"/>
    </source>
</evidence>
<dbReference type="PANTHER" id="PTHR46498">
    <property type="entry name" value="GTP-BINDING PROTEIN 8"/>
    <property type="match status" value="1"/>
</dbReference>
<sequence>MLVRPSSRYLQPCNHVQRRYASINYLVAALAQNKAKFPEISPVKNSSKSKPIAKELPPKNLSRLVITPSALTEHFRQAEYTNFSVQQISEAQSFFNRAKVSLEWTLADYEEIPDIKYERLLEKRITSLNEIDPYYKTKYHESMLNSKKTFGIQPELLRPLPEVLLLGHTNVGKSSLLNNLIVNSDASEYAYVSQRAGYTKTINCYNIGRKLRVIDSPGYGQFGEAKQGKVVLDYISKRHLLRRVFILIDSVEGFRVEDMQMMDHLISEGVPFEVVFTKTDAVIGKYMPKKGIFNSQNNKKSDPQKRAEMSDMIAKSNEQVIAYYTRIIHEAKLHEVVTVPRLLFNNAATNRYIDKTHGFKEVRTTIMESCGLLK</sequence>
<evidence type="ECO:0000256" key="3">
    <source>
        <dbReference type="ARBA" id="ARBA00022842"/>
    </source>
</evidence>
<evidence type="ECO:0000256" key="2">
    <source>
        <dbReference type="ARBA" id="ARBA00022741"/>
    </source>
</evidence>
<evidence type="ECO:0000259" key="5">
    <source>
        <dbReference type="PROSITE" id="PS51706"/>
    </source>
</evidence>
<organism evidence="6 7">
    <name type="scientific">Scheffersomyces stipitis (strain ATCC 58785 / CBS 6054 / NBRC 10063 / NRRL Y-11545)</name>
    <name type="common">Yeast</name>
    <name type="synonym">Pichia stipitis</name>
    <dbReference type="NCBI Taxonomy" id="322104"/>
    <lineage>
        <taxon>Eukaryota</taxon>
        <taxon>Fungi</taxon>
        <taxon>Dikarya</taxon>
        <taxon>Ascomycota</taxon>
        <taxon>Saccharomycotina</taxon>
        <taxon>Pichiomycetes</taxon>
        <taxon>Debaryomycetaceae</taxon>
        <taxon>Scheffersomyces</taxon>
    </lineage>
</organism>
<dbReference type="InParanoid" id="A3GHP1"/>
<dbReference type="PROSITE" id="PS51706">
    <property type="entry name" value="G_ENGB"/>
    <property type="match status" value="1"/>
</dbReference>
<dbReference type="HOGENOM" id="CLU_062874_0_0_1"/>
<dbReference type="Gene3D" id="3.40.50.300">
    <property type="entry name" value="P-loop containing nucleotide triphosphate hydrolases"/>
    <property type="match status" value="1"/>
</dbReference>
<name>A3GHP1_PICST</name>
<protein>
    <submittedName>
        <fullName evidence="6">Putative GTP-binding protein engB</fullName>
    </submittedName>
</protein>
<accession>A3GHP1</accession>
<keyword evidence="2" id="KW-0547">Nucleotide-binding</keyword>
<dbReference type="EMBL" id="AAVQ01000002">
    <property type="protein sequence ID" value="EAZ62857.2"/>
    <property type="molecule type" value="Genomic_DNA"/>
</dbReference>
<keyword evidence="3" id="KW-0460">Magnesium</keyword>
<reference evidence="6 7" key="1">
    <citation type="journal article" date="2007" name="Nat. Biotechnol.">
        <title>Genome sequence of the lignocellulose-bioconverting and xylose-fermenting yeast Pichia stipitis.</title>
        <authorList>
            <person name="Jeffries T.W."/>
            <person name="Grigoriev I.V."/>
            <person name="Grimwood J."/>
            <person name="Laplaza J.M."/>
            <person name="Aerts A."/>
            <person name="Salamov A."/>
            <person name="Schmutz J."/>
            <person name="Lindquist E."/>
            <person name="Dehal P."/>
            <person name="Shapiro H."/>
            <person name="Jin Y.S."/>
            <person name="Passoth V."/>
            <person name="Richardson P.M."/>
        </authorList>
    </citation>
    <scope>NUCLEOTIDE SEQUENCE [LARGE SCALE GENOMIC DNA]</scope>
    <source>
        <strain evidence="7">ATCC 58785 / CBS 6054 / NBRC 10063 / NRRL Y-11545</strain>
    </source>
</reference>
<evidence type="ECO:0000256" key="4">
    <source>
        <dbReference type="ARBA" id="ARBA00023134"/>
    </source>
</evidence>
<dbReference type="OrthoDB" id="391988at2759"/>
<evidence type="ECO:0000313" key="6">
    <source>
        <dbReference type="EMBL" id="EAZ62857.2"/>
    </source>
</evidence>
<dbReference type="GO" id="GO:0005739">
    <property type="term" value="C:mitochondrion"/>
    <property type="evidence" value="ECO:0007669"/>
    <property type="project" value="TreeGrafter"/>
</dbReference>
<comment type="caution">
    <text evidence="6">The sequence shown here is derived from an EMBL/GenBank/DDBJ whole genome shotgun (WGS) entry which is preliminary data.</text>
</comment>
<dbReference type="GO" id="GO:0005525">
    <property type="term" value="F:GTP binding"/>
    <property type="evidence" value="ECO:0007669"/>
    <property type="project" value="UniProtKB-KW"/>
</dbReference>
<dbReference type="KEGG" id="pic:PICST_39888"/>
<dbReference type="FunCoup" id="A3GHP1">
    <property type="interactions" value="252"/>
</dbReference>
<dbReference type="eggNOG" id="KOG2486">
    <property type="taxonomic scope" value="Eukaryota"/>
</dbReference>
<keyword evidence="4" id="KW-0342">GTP-binding</keyword>
<feature type="domain" description="EngB-type G" evidence="5">
    <location>
        <begin position="159"/>
        <end position="333"/>
    </location>
</feature>
<gene>
    <name evidence="6" type="ORF">PICST_39888</name>
</gene>
<dbReference type="PANTHER" id="PTHR46498:SF1">
    <property type="entry name" value="GTP-BINDING PROTEIN 8"/>
    <property type="match status" value="1"/>
</dbReference>